<protein>
    <submittedName>
        <fullName evidence="7">Ribosome biosynthesis protein nip7</fullName>
    </submittedName>
</protein>
<dbReference type="Gene3D" id="3.10.450.220">
    <property type="match status" value="1"/>
</dbReference>
<dbReference type="EMBL" id="JBDODL010002577">
    <property type="protein sequence ID" value="MES1922318.1"/>
    <property type="molecule type" value="Genomic_DNA"/>
</dbReference>
<dbReference type="Gene3D" id="2.30.130.10">
    <property type="entry name" value="PUA domain"/>
    <property type="match status" value="1"/>
</dbReference>
<gene>
    <name evidence="7" type="primary">NIP7</name>
    <name evidence="7" type="ORF">MHBO_003825</name>
</gene>
<feature type="non-terminal residue" evidence="7">
    <location>
        <position position="163"/>
    </location>
</feature>
<keyword evidence="5" id="KW-0539">Nucleus</keyword>
<dbReference type="SMART" id="SM00359">
    <property type="entry name" value="PUA"/>
    <property type="match status" value="1"/>
</dbReference>
<evidence type="ECO:0000256" key="5">
    <source>
        <dbReference type="ARBA" id="ARBA00023242"/>
    </source>
</evidence>
<evidence type="ECO:0000256" key="4">
    <source>
        <dbReference type="ARBA" id="ARBA00022884"/>
    </source>
</evidence>
<evidence type="ECO:0000313" key="7">
    <source>
        <dbReference type="EMBL" id="MES1922318.1"/>
    </source>
</evidence>
<evidence type="ECO:0000256" key="1">
    <source>
        <dbReference type="ARBA" id="ARBA00004604"/>
    </source>
</evidence>
<dbReference type="PIRSF" id="PIRSF017190">
    <property type="entry name" value="Rbsml_synth_fac_NIP7"/>
    <property type="match status" value="1"/>
</dbReference>
<dbReference type="PROSITE" id="PS50890">
    <property type="entry name" value="PUA"/>
    <property type="match status" value="1"/>
</dbReference>
<dbReference type="InterPro" id="IPR016686">
    <property type="entry name" value="Ribosomal_synth_fac_NIP7"/>
</dbReference>
<evidence type="ECO:0000256" key="2">
    <source>
        <dbReference type="ARBA" id="ARBA00009895"/>
    </source>
</evidence>
<proteinExistence type="inferred from homology"/>
<organism evidence="7 8">
    <name type="scientific">Bonamia ostreae</name>
    <dbReference type="NCBI Taxonomy" id="126728"/>
    <lineage>
        <taxon>Eukaryota</taxon>
        <taxon>Sar</taxon>
        <taxon>Rhizaria</taxon>
        <taxon>Endomyxa</taxon>
        <taxon>Ascetosporea</taxon>
        <taxon>Haplosporida</taxon>
        <taxon>Bonamia</taxon>
    </lineage>
</organism>
<dbReference type="SUPFAM" id="SSF88802">
    <property type="entry name" value="Pre-PUA domain"/>
    <property type="match status" value="1"/>
</dbReference>
<evidence type="ECO:0000313" key="8">
    <source>
        <dbReference type="Proteomes" id="UP001439008"/>
    </source>
</evidence>
<evidence type="ECO:0000256" key="3">
    <source>
        <dbReference type="ARBA" id="ARBA00022517"/>
    </source>
</evidence>
<dbReference type="Pfam" id="PF03657">
    <property type="entry name" value="UPF0113"/>
    <property type="match status" value="1"/>
</dbReference>
<dbReference type="Pfam" id="PF17833">
    <property type="entry name" value="pre-PUA_NIP7"/>
    <property type="match status" value="1"/>
</dbReference>
<evidence type="ECO:0000259" key="6">
    <source>
        <dbReference type="SMART" id="SM00359"/>
    </source>
</evidence>
<dbReference type="InterPro" id="IPR036974">
    <property type="entry name" value="PUA_sf"/>
</dbReference>
<keyword evidence="3" id="KW-0690">Ribosome biogenesis</keyword>
<keyword evidence="4" id="KW-0694">RNA-binding</keyword>
<dbReference type="CDD" id="cd21146">
    <property type="entry name" value="Nip7_N_euk"/>
    <property type="match status" value="1"/>
</dbReference>
<dbReference type="InterPro" id="IPR055359">
    <property type="entry name" value="Nip7_N_euk"/>
</dbReference>
<dbReference type="CDD" id="cd21151">
    <property type="entry name" value="PUA_Nip7-like"/>
    <property type="match status" value="1"/>
</dbReference>
<reference evidence="7 8" key="1">
    <citation type="journal article" date="2024" name="BMC Biol.">
        <title>Comparative genomics of Ascetosporea gives new insight into the evolutionary basis for animal parasitism in Rhizaria.</title>
        <authorList>
            <person name="Hiltunen Thoren M."/>
            <person name="Onut-Brannstrom I."/>
            <person name="Alfjorden A."/>
            <person name="Peckova H."/>
            <person name="Swords F."/>
            <person name="Hooper C."/>
            <person name="Holzer A.S."/>
            <person name="Bass D."/>
            <person name="Burki F."/>
        </authorList>
    </citation>
    <scope>NUCLEOTIDE SEQUENCE [LARGE SCALE GENOMIC DNA]</scope>
    <source>
        <strain evidence="7">20-A016</strain>
    </source>
</reference>
<sequence length="163" mass="18652">MRQLTEDELEKLFEKLSKYIGKKVRNLVEDNSNVIRLHKEKVFYVPKSNLRDAENVEKKKLFTTGVCLGKFTKTKKFRLNITALPILAEFAKHKIWIKQSSEMSFMYGNNVLKAGIGRMTENTPKYQGVVMLTMNNVPIGFGVTAHSTEECRDLDSSAITVFN</sequence>
<dbReference type="SUPFAM" id="SSF88697">
    <property type="entry name" value="PUA domain-like"/>
    <property type="match status" value="1"/>
</dbReference>
<dbReference type="InterPro" id="IPR005155">
    <property type="entry name" value="UPF0113_PUA"/>
</dbReference>
<dbReference type="InterPro" id="IPR040598">
    <property type="entry name" value="NIP7_N"/>
</dbReference>
<keyword evidence="8" id="KW-1185">Reference proteome</keyword>
<feature type="domain" description="PUA" evidence="6">
    <location>
        <begin position="93"/>
        <end position="163"/>
    </location>
</feature>
<dbReference type="InterPro" id="IPR015947">
    <property type="entry name" value="PUA-like_sf"/>
</dbReference>
<comment type="similarity">
    <text evidence="2">Belongs to the NIP7 family.</text>
</comment>
<comment type="caution">
    <text evidence="7">The sequence shown here is derived from an EMBL/GenBank/DDBJ whole genome shotgun (WGS) entry which is preliminary data.</text>
</comment>
<dbReference type="Proteomes" id="UP001439008">
    <property type="component" value="Unassembled WGS sequence"/>
</dbReference>
<dbReference type="InterPro" id="IPR002478">
    <property type="entry name" value="PUA"/>
</dbReference>
<accession>A0ABV2ARN1</accession>
<comment type="subcellular location">
    <subcellularLocation>
        <location evidence="1">Nucleus</location>
        <location evidence="1">Nucleolus</location>
    </subcellularLocation>
</comment>
<name>A0ABV2ARN1_9EUKA</name>